<feature type="region of interest" description="Disordered" evidence="1">
    <location>
        <begin position="494"/>
        <end position="528"/>
    </location>
</feature>
<protein>
    <submittedName>
        <fullName evidence="2">Uncharacterized protein</fullName>
    </submittedName>
</protein>
<comment type="caution">
    <text evidence="2">The sequence shown here is derived from an EMBL/GenBank/DDBJ whole genome shotgun (WGS) entry which is preliminary data.</text>
</comment>
<name>A0AAE3A6G1_9FIRM</name>
<keyword evidence="3" id="KW-1185">Reference proteome</keyword>
<dbReference type="Proteomes" id="UP001198220">
    <property type="component" value="Unassembled WGS sequence"/>
</dbReference>
<evidence type="ECO:0000256" key="1">
    <source>
        <dbReference type="SAM" id="MobiDB-lite"/>
    </source>
</evidence>
<organism evidence="2 3">
    <name type="scientific">Hominiventricola filiformis</name>
    <dbReference type="NCBI Taxonomy" id="2885352"/>
    <lineage>
        <taxon>Bacteria</taxon>
        <taxon>Bacillati</taxon>
        <taxon>Bacillota</taxon>
        <taxon>Clostridia</taxon>
        <taxon>Lachnospirales</taxon>
        <taxon>Lachnospiraceae</taxon>
        <taxon>Hominiventricola</taxon>
    </lineage>
</organism>
<reference evidence="2 3" key="1">
    <citation type="submission" date="2021-10" db="EMBL/GenBank/DDBJ databases">
        <title>Anaerobic single-cell dispensing facilitates the cultivation of human gut bacteria.</title>
        <authorList>
            <person name="Afrizal A."/>
        </authorList>
    </citation>
    <scope>NUCLEOTIDE SEQUENCE [LARGE SCALE GENOMIC DNA]</scope>
    <source>
        <strain evidence="2 3">CLA-AA-H276</strain>
    </source>
</reference>
<feature type="compositionally biased region" description="Gly residues" evidence="1">
    <location>
        <begin position="497"/>
        <end position="524"/>
    </location>
</feature>
<dbReference type="RefSeq" id="WP_308458621.1">
    <property type="nucleotide sequence ID" value="NZ_JAJEPS010000002.1"/>
</dbReference>
<dbReference type="AlphaFoldDB" id="A0AAE3A6G1"/>
<dbReference type="EMBL" id="JAJEPS010000002">
    <property type="protein sequence ID" value="MCC2125143.1"/>
    <property type="molecule type" value="Genomic_DNA"/>
</dbReference>
<accession>A0AAE3A6G1</accession>
<evidence type="ECO:0000313" key="2">
    <source>
        <dbReference type="EMBL" id="MCC2125143.1"/>
    </source>
</evidence>
<sequence length="635" mass="69783">MFNLTQKWNFPSNNYGQIFGIADSGIETFKGTPIKSLAREICQNSLDAGIENGKPVKIEFSTFEIEPKSIPDFSNLEYALEQCLDFWSQQKSDKAKTFFRKALGAIHKPTILCLRISDFNTSGLTGAREEYNSPWSNLIKSSGASDKGGSNGGSFGIGKFAPYACSSIRTVFYSTNDIEGASASQGVSRLTSFKNKKSEITQGTGFYGNDKNSPTYKQYSLNPDYQRKAGDTGTDIFIAGFTGEKGWQNQLIASVLDGFLYAVYKESLIVDVDGITISKETLPELMATYKEYFNEHADEYYQTLTDEKRARTFTNEITDDPEIAGKLTLNMIIMPAYHRRVAMIRQTGMKIKDKGNINGLIPFAGTLFIEGDAINAYLRNLENPQHIEWEVERADNKAKATRLLKYLTQFIKRSLDEMKNDDTEDALDPTVGEYLSANDVEETENEERVEAIRDSIKDIKVKVTEIAPKQSEVPTGDLGNTLVDDEDGEVVVTDIPGEGGSGSQGAGGHGGNGGGSNPGDGGGNAPIEHKKKLSSIAAISVRSMMKNKNTGEYTIVFTPSVSATNGLLDVFMSAESQNYDATIVKAICSDCPDLRVSGNRILNLTFSEKKPVRIDIQLAYKDYCSLEVKAYGNQV</sequence>
<evidence type="ECO:0000313" key="3">
    <source>
        <dbReference type="Proteomes" id="UP001198220"/>
    </source>
</evidence>
<proteinExistence type="predicted"/>
<gene>
    <name evidence="2" type="ORF">LKD36_03005</name>
</gene>